<dbReference type="Pfam" id="PF00743">
    <property type="entry name" value="FMO-like"/>
    <property type="match status" value="2"/>
</dbReference>
<keyword evidence="3" id="KW-0285">Flavoprotein</keyword>
<gene>
    <name evidence="7" type="ORF">PMKS-002951</name>
</gene>
<protein>
    <recommendedName>
        <fullName evidence="9">Flavin-containing monooxygenase</fullName>
    </recommendedName>
</protein>
<dbReference type="EMBL" id="BDGI01000122">
    <property type="protein sequence ID" value="GAV29451.1"/>
    <property type="molecule type" value="Genomic_DNA"/>
</dbReference>
<evidence type="ECO:0000256" key="3">
    <source>
        <dbReference type="ARBA" id="ARBA00022630"/>
    </source>
</evidence>
<dbReference type="PANTHER" id="PTHR23023">
    <property type="entry name" value="DIMETHYLANILINE MONOOXYGENASE"/>
    <property type="match status" value="1"/>
</dbReference>
<keyword evidence="4" id="KW-0274">FAD</keyword>
<evidence type="ECO:0008006" key="9">
    <source>
        <dbReference type="Google" id="ProtNLM"/>
    </source>
</evidence>
<dbReference type="AlphaFoldDB" id="A0A1Q2YJ01"/>
<dbReference type="GO" id="GO:0050660">
    <property type="term" value="F:flavin adenine dinucleotide binding"/>
    <property type="evidence" value="ECO:0007669"/>
    <property type="project" value="InterPro"/>
</dbReference>
<dbReference type="SUPFAM" id="SSF51905">
    <property type="entry name" value="FAD/NAD(P)-binding domain"/>
    <property type="match status" value="1"/>
</dbReference>
<evidence type="ECO:0000256" key="4">
    <source>
        <dbReference type="ARBA" id="ARBA00022827"/>
    </source>
</evidence>
<dbReference type="GO" id="GO:0050661">
    <property type="term" value="F:NADP binding"/>
    <property type="evidence" value="ECO:0007669"/>
    <property type="project" value="InterPro"/>
</dbReference>
<evidence type="ECO:0000256" key="5">
    <source>
        <dbReference type="ARBA" id="ARBA00022857"/>
    </source>
</evidence>
<dbReference type="InterPro" id="IPR050346">
    <property type="entry name" value="FMO-like"/>
</dbReference>
<reference evidence="7 8" key="1">
    <citation type="submission" date="2016-08" db="EMBL/GenBank/DDBJ databases">
        <title>Whole genome shotgun sequence of Pichia membranifaciens KS47-1.</title>
        <authorList>
            <person name="Konishi M."/>
            <person name="Ishida M."/>
            <person name="Arakawa T."/>
            <person name="Kato Y."/>
            <person name="Horiuchi J."/>
        </authorList>
    </citation>
    <scope>NUCLEOTIDE SEQUENCE [LARGE SCALE GENOMIC DNA]</scope>
    <source>
        <strain evidence="7 8">KS47-1</strain>
    </source>
</reference>
<accession>A0A1Q2YJ01</accession>
<comment type="caution">
    <text evidence="7">The sequence shown here is derived from an EMBL/GenBank/DDBJ whole genome shotgun (WGS) entry which is preliminary data.</text>
</comment>
<proteinExistence type="inferred from homology"/>
<dbReference type="InterPro" id="IPR020946">
    <property type="entry name" value="Flavin_mOase-like"/>
</dbReference>
<organism evidence="7 8">
    <name type="scientific">Pichia membranifaciens</name>
    <dbReference type="NCBI Taxonomy" id="4926"/>
    <lineage>
        <taxon>Eukaryota</taxon>
        <taxon>Fungi</taxon>
        <taxon>Dikarya</taxon>
        <taxon>Ascomycota</taxon>
        <taxon>Saccharomycotina</taxon>
        <taxon>Pichiomycetes</taxon>
        <taxon>Pichiales</taxon>
        <taxon>Pichiaceae</taxon>
        <taxon>Pichia</taxon>
    </lineage>
</organism>
<name>A0A1Q2YJ01_9ASCO</name>
<evidence type="ECO:0000256" key="2">
    <source>
        <dbReference type="ARBA" id="ARBA00009183"/>
    </source>
</evidence>
<dbReference type="Proteomes" id="UP000186136">
    <property type="component" value="Unassembled WGS sequence"/>
</dbReference>
<dbReference type="FunFam" id="3.50.50.60:FF:000023">
    <property type="entry name" value="Dimethylaniline monooxygenase [N-oxide-forming]"/>
    <property type="match status" value="1"/>
</dbReference>
<comment type="cofactor">
    <cofactor evidence="1">
        <name>FAD</name>
        <dbReference type="ChEBI" id="CHEBI:57692"/>
    </cofactor>
</comment>
<evidence type="ECO:0000313" key="8">
    <source>
        <dbReference type="Proteomes" id="UP000186136"/>
    </source>
</evidence>
<evidence type="ECO:0000256" key="6">
    <source>
        <dbReference type="ARBA" id="ARBA00023002"/>
    </source>
</evidence>
<keyword evidence="8" id="KW-1185">Reference proteome</keyword>
<keyword evidence="5" id="KW-0521">NADP</keyword>
<evidence type="ECO:0000313" key="7">
    <source>
        <dbReference type="EMBL" id="GAV29451.1"/>
    </source>
</evidence>
<dbReference type="GO" id="GO:0004499">
    <property type="term" value="F:N,N-dimethylaniline monooxygenase activity"/>
    <property type="evidence" value="ECO:0007669"/>
    <property type="project" value="InterPro"/>
</dbReference>
<sequence>MTKTLDVKKVAIIGGGPGGLTVLNELLHSSKDGKSTIVSPTSNYSYPADPAFDEIVVFEQNDRIGGVWSYSKDADPPFPADVEHYSNPESLRPHLTDTALEGLETADSFHPINIPAIGDVAKNYKKRWNKSAVYDHLFTNIPNFLMRFSTSFGDNIHLDKNSKVYEPFATHQNVLNYLNNYVKKYDLLKYIRFNTSVEKVYKKGNKWYVSVCKYSKETNSFQYYTETFDAVVVSIGRFNVPFFPKIEGLHEFNHAHPGMILHSKSFRSTEHLKGKKVMIVGSSVSALDIAQYLIPICDFHISSNSHSATVDGTSDEIVRPKKDWVEKVFSDNNLKWTKHGRIACFHGNTVEFEDGTKETGFDSIIFCTGYHLYYPFLDIPENKDKEYISISSGFDGNPNYALNKVDNLYLYTFTISDPTLCHTGIAHNPLFFLTSEANAIAIAGVWSGSKTLPSAEVQRKFIRNRFKDKKFGFQVYDETTIRALITSCYALGPEDRFNFLPYIRDGDIRESKKVLYNLFYKFSKGELDEFDKSIQYSNQ</sequence>
<dbReference type="OrthoDB" id="66881at2759"/>
<comment type="similarity">
    <text evidence="2">Belongs to the FMO family.</text>
</comment>
<dbReference type="InterPro" id="IPR036188">
    <property type="entry name" value="FAD/NAD-bd_sf"/>
</dbReference>
<keyword evidence="6" id="KW-0560">Oxidoreductase</keyword>
<dbReference type="Gene3D" id="3.50.50.60">
    <property type="entry name" value="FAD/NAD(P)-binding domain"/>
    <property type="match status" value="2"/>
</dbReference>
<evidence type="ECO:0000256" key="1">
    <source>
        <dbReference type="ARBA" id="ARBA00001974"/>
    </source>
</evidence>